<evidence type="ECO:0000256" key="2">
    <source>
        <dbReference type="ARBA" id="ARBA00006285"/>
    </source>
</evidence>
<dbReference type="Gene3D" id="3.20.20.80">
    <property type="entry name" value="Glycosidases"/>
    <property type="match status" value="1"/>
</dbReference>
<dbReference type="eggNOG" id="COG3525">
    <property type="taxonomic scope" value="Bacteria"/>
</dbReference>
<accession>A0A0A7FU40</accession>
<organism evidence="9 10">
    <name type="scientific">Clostridium baratii str. Sullivan</name>
    <dbReference type="NCBI Taxonomy" id="1415775"/>
    <lineage>
        <taxon>Bacteria</taxon>
        <taxon>Bacillati</taxon>
        <taxon>Bacillota</taxon>
        <taxon>Clostridia</taxon>
        <taxon>Eubacteriales</taxon>
        <taxon>Clostridiaceae</taxon>
        <taxon>Clostridium</taxon>
    </lineage>
</organism>
<proteinExistence type="inferred from homology"/>
<dbReference type="GO" id="GO:0004563">
    <property type="term" value="F:beta-N-acetylhexosaminidase activity"/>
    <property type="evidence" value="ECO:0007669"/>
    <property type="project" value="UniProtKB-EC"/>
</dbReference>
<keyword evidence="5" id="KW-0326">Glycosidase</keyword>
<dbReference type="KEGG" id="cbv:U729_709"/>
<evidence type="ECO:0000256" key="5">
    <source>
        <dbReference type="ARBA" id="ARBA00023295"/>
    </source>
</evidence>
<dbReference type="InterPro" id="IPR029018">
    <property type="entry name" value="Hex-like_dom2"/>
</dbReference>
<dbReference type="AlphaFoldDB" id="A0A0A7FU40"/>
<evidence type="ECO:0000259" key="8">
    <source>
        <dbReference type="Pfam" id="PF02838"/>
    </source>
</evidence>
<dbReference type="GO" id="GO:0005975">
    <property type="term" value="P:carbohydrate metabolic process"/>
    <property type="evidence" value="ECO:0007669"/>
    <property type="project" value="InterPro"/>
</dbReference>
<dbReference type="InterPro" id="IPR017853">
    <property type="entry name" value="GH"/>
</dbReference>
<evidence type="ECO:0000313" key="10">
    <source>
        <dbReference type="Proteomes" id="UP000030635"/>
    </source>
</evidence>
<keyword evidence="10" id="KW-1185">Reference proteome</keyword>
<evidence type="ECO:0000256" key="6">
    <source>
        <dbReference type="PIRSR" id="PIRSR625705-1"/>
    </source>
</evidence>
<dbReference type="EC" id="3.2.1.52" evidence="3"/>
<feature type="active site" description="Proton donor" evidence="6">
    <location>
        <position position="284"/>
    </location>
</feature>
<evidence type="ECO:0000313" key="9">
    <source>
        <dbReference type="EMBL" id="AIY82316.1"/>
    </source>
</evidence>
<dbReference type="Pfam" id="PF02838">
    <property type="entry name" value="Glyco_hydro_20b"/>
    <property type="match status" value="1"/>
</dbReference>
<gene>
    <name evidence="9" type="ORF">U729_709</name>
</gene>
<feature type="domain" description="Glycoside hydrolase family 20 catalytic" evidence="7">
    <location>
        <begin position="130"/>
        <end position="364"/>
    </location>
</feature>
<dbReference type="HOGENOM" id="CLU_020160_0_0_9"/>
<dbReference type="SUPFAM" id="SSF55545">
    <property type="entry name" value="beta-N-acetylhexosaminidase-like domain"/>
    <property type="match status" value="1"/>
</dbReference>
<dbReference type="PANTHER" id="PTHR22600:SF57">
    <property type="entry name" value="BETA-N-ACETYLHEXOSAMINIDASE"/>
    <property type="match status" value="1"/>
</dbReference>
<dbReference type="EMBL" id="CP006905">
    <property type="protein sequence ID" value="AIY82316.1"/>
    <property type="molecule type" value="Genomic_DNA"/>
</dbReference>
<dbReference type="InterPro" id="IPR015882">
    <property type="entry name" value="HEX_bac_N"/>
</dbReference>
<dbReference type="GO" id="GO:0016020">
    <property type="term" value="C:membrane"/>
    <property type="evidence" value="ECO:0007669"/>
    <property type="project" value="TreeGrafter"/>
</dbReference>
<feature type="domain" description="Beta-hexosaminidase bacterial type N-terminal" evidence="8">
    <location>
        <begin position="2"/>
        <end position="126"/>
    </location>
</feature>
<dbReference type="Pfam" id="PF00728">
    <property type="entry name" value="Glyco_hydro_20"/>
    <property type="match status" value="1"/>
</dbReference>
<comment type="similarity">
    <text evidence="2">Belongs to the glycosyl hydrolase 20 family.</text>
</comment>
<name>A0A0A7FU40_9CLOT</name>
<dbReference type="GO" id="GO:0030203">
    <property type="term" value="P:glycosaminoglycan metabolic process"/>
    <property type="evidence" value="ECO:0007669"/>
    <property type="project" value="TreeGrafter"/>
</dbReference>
<dbReference type="RefSeq" id="WP_039311681.1">
    <property type="nucleotide sequence ID" value="NZ_CP006905.1"/>
</dbReference>
<keyword evidence="4 9" id="KW-0378">Hydrolase</keyword>
<dbReference type="PANTHER" id="PTHR22600">
    <property type="entry name" value="BETA-HEXOSAMINIDASE"/>
    <property type="match status" value="1"/>
</dbReference>
<dbReference type="SUPFAM" id="SSF51445">
    <property type="entry name" value="(Trans)glycosidases"/>
    <property type="match status" value="1"/>
</dbReference>
<evidence type="ECO:0000256" key="3">
    <source>
        <dbReference type="ARBA" id="ARBA00012663"/>
    </source>
</evidence>
<evidence type="ECO:0000256" key="1">
    <source>
        <dbReference type="ARBA" id="ARBA00001231"/>
    </source>
</evidence>
<dbReference type="Gene3D" id="3.30.379.10">
    <property type="entry name" value="Chitobiase/beta-hexosaminidase domain 2-like"/>
    <property type="match status" value="1"/>
</dbReference>
<dbReference type="OrthoDB" id="9763537at2"/>
<dbReference type="STRING" id="1561.NPD11_2297"/>
<comment type="catalytic activity">
    <reaction evidence="1">
        <text>Hydrolysis of terminal non-reducing N-acetyl-D-hexosamine residues in N-acetyl-beta-D-hexosaminides.</text>
        <dbReference type="EC" id="3.2.1.52"/>
    </reaction>
</comment>
<sequence>MYLIPRPKEYKETLEQFIINKKTKIVLSSTCTSNELETALILKEAIKDESGITLNITKSFKEGYSENEIRIIIDNLLEKEEYKLNIKDKYIEIIGSESSGVYYGIQTLIQILKQDGIRLRGINIEDSPYFKNRGYFADITRGKVPSLESLKKLVDKLSFYKVNQMQLYIEHTFAFKDMSEVWRDKDPITAEEILILDEYCKKRHIELIPSLATFGHLYEVLRTKSYEDLCELENSREGEYSYIDRMAHHTLDVSNNKSLELVYNMLNEFIPLFSSNKFNICCDETFDLGKGKSKDIAEKIGSGKLYVDFLNKVTSFVKKYDKTVLFWGDVILNHKELLKDIPEDTICLNWDYWCKATENNTRIIWESKRKQWVCPGTGGWSHLMNLIENSFENINRMVSYGVKYGAEGILNTDWGDYGHINLLSNSVPSIIYGASLSWNPNIEKDFDYEYKAISLLEYGDESLQLVNELKELSECQTVGWSELIWWKERFSDKVKADFKKLDPYEIKESYEKAKEIEERLLILSTKLKNKESTQDFILAANGIALINDFFLTLLKEEFNKNEVDTFNTPKDLARDFEEWLYDYSIKWRENNKESELYRIRDVIIYVCDYLRDIKE</sequence>
<dbReference type="InterPro" id="IPR025705">
    <property type="entry name" value="Beta_hexosaminidase_sua/sub"/>
</dbReference>
<dbReference type="CDD" id="cd06565">
    <property type="entry name" value="GH20_GcnA-like"/>
    <property type="match status" value="1"/>
</dbReference>
<evidence type="ECO:0000256" key="4">
    <source>
        <dbReference type="ARBA" id="ARBA00022801"/>
    </source>
</evidence>
<dbReference type="InterPro" id="IPR015883">
    <property type="entry name" value="Glyco_hydro_20_cat"/>
</dbReference>
<protein>
    <recommendedName>
        <fullName evidence="3">beta-N-acetylhexosaminidase</fullName>
        <ecNumber evidence="3">3.2.1.52</ecNumber>
    </recommendedName>
</protein>
<reference evidence="9 10" key="1">
    <citation type="journal article" date="2015" name="Infect. Genet. Evol.">
        <title>Genomic sequences of six botulinum neurotoxin-producing strains representing three clostridial species illustrate the mobility and diversity of botulinum neurotoxin genes.</title>
        <authorList>
            <person name="Smith T.J."/>
            <person name="Hill K.K."/>
            <person name="Xie G."/>
            <person name="Foley B.T."/>
            <person name="Williamson C.H."/>
            <person name="Foster J.T."/>
            <person name="Johnson S.L."/>
            <person name="Chertkov O."/>
            <person name="Teshima H."/>
            <person name="Gibbons H.S."/>
            <person name="Johnsky L.A."/>
            <person name="Karavis M.A."/>
            <person name="Smith L.A."/>
        </authorList>
    </citation>
    <scope>NUCLEOTIDE SEQUENCE [LARGE SCALE GENOMIC DNA]</scope>
    <source>
        <strain evidence="9">Sullivan</strain>
    </source>
</reference>
<dbReference type="Proteomes" id="UP000030635">
    <property type="component" value="Chromosome"/>
</dbReference>
<dbReference type="PRINTS" id="PR00738">
    <property type="entry name" value="GLHYDRLASE20"/>
</dbReference>
<evidence type="ECO:0000259" key="7">
    <source>
        <dbReference type="Pfam" id="PF00728"/>
    </source>
</evidence>